<evidence type="ECO:0000259" key="2">
    <source>
        <dbReference type="SMART" id="SM00382"/>
    </source>
</evidence>
<dbReference type="RefSeq" id="WP_344971130.1">
    <property type="nucleotide sequence ID" value="NZ_BAABDD010000009.1"/>
</dbReference>
<dbReference type="CDD" id="cd00009">
    <property type="entry name" value="AAA"/>
    <property type="match status" value="1"/>
</dbReference>
<protein>
    <recommendedName>
        <fullName evidence="2">AAA+ ATPase domain-containing protein</fullName>
    </recommendedName>
</protein>
<feature type="domain" description="AAA+ ATPase" evidence="2">
    <location>
        <begin position="327"/>
        <end position="463"/>
    </location>
</feature>
<dbReference type="Proteomes" id="UP001500908">
    <property type="component" value="Unassembled WGS sequence"/>
</dbReference>
<comment type="caution">
    <text evidence="3">The sequence shown here is derived from an EMBL/GenBank/DDBJ whole genome shotgun (WGS) entry which is preliminary data.</text>
</comment>
<dbReference type="Gene3D" id="3.40.50.300">
    <property type="entry name" value="P-loop containing nucleotide triphosphate hydrolases"/>
    <property type="match status" value="1"/>
</dbReference>
<evidence type="ECO:0000256" key="1">
    <source>
        <dbReference type="SAM" id="MobiDB-lite"/>
    </source>
</evidence>
<accession>A0ABP7FQ53</accession>
<evidence type="ECO:0000313" key="4">
    <source>
        <dbReference type="Proteomes" id="UP001500908"/>
    </source>
</evidence>
<evidence type="ECO:0000313" key="3">
    <source>
        <dbReference type="EMBL" id="GAA3744297.1"/>
    </source>
</evidence>
<dbReference type="InterPro" id="IPR003593">
    <property type="entry name" value="AAA+_ATPase"/>
</dbReference>
<dbReference type="InterPro" id="IPR054567">
    <property type="entry name" value="NNH7"/>
</dbReference>
<gene>
    <name evidence="3" type="ORF">GCM10022402_24970</name>
</gene>
<reference evidence="4" key="1">
    <citation type="journal article" date="2019" name="Int. J. Syst. Evol. Microbiol.">
        <title>The Global Catalogue of Microorganisms (GCM) 10K type strain sequencing project: providing services to taxonomists for standard genome sequencing and annotation.</title>
        <authorList>
            <consortium name="The Broad Institute Genomics Platform"/>
            <consortium name="The Broad Institute Genome Sequencing Center for Infectious Disease"/>
            <person name="Wu L."/>
            <person name="Ma J."/>
        </authorList>
    </citation>
    <scope>NUCLEOTIDE SEQUENCE [LARGE SCALE GENOMIC DNA]</scope>
    <source>
        <strain evidence="4">JCM 17137</strain>
    </source>
</reference>
<sequence length="987" mass="108251">MREPVRYSDAIRFLGYDEATVLATIDGLAHETGTDLLQARTDLVRFAHRALGRLEREAHLISRWERTRRIAAAHSMIVVTAFFESLDDTELPFELDGPAAGSATSDVSSPTHLGEFVSLLVNSAPPLPRPQRTASDARTRVRRFYARRCRQLPPIVRRMRIWEEIDENRRSAITDRLGSALTERCLRRYEELRDKLAAGFPEFAVWAGLRNGRTREAGLAETTAVGLTRLHHQLQAISTGTVPRAPEAARARAHRERLVAPIAPLTEETAAPNLPALGVAYLDPDFRVTEVTASARLHDPQWWHHTTTARDDLPEFLLGHFTAPRSLTLPLLVVGPSGCGKSALTHVLAARLPEQDFTVVRVNGHDLAEMSAAAGAEPEECLSHALAEADRGGDALPVLIIDGLEEMATRARTSRSRLLADIARFQHDRAQRERPVAVVLTCREATAAQVRFPAGTVALRLAEFSDTQIATWVATWNRVNAGYFAHHGVNRLDLAVLAPHMDLARRPLLLFLLALYDGGGNALRKLSAPLRETMLYERWLRRLADAADRSATPSGARPTGGDGDPAVRTGRIERTLLAASMMAFAMFNRDQRSVPSDVVTADRDRLVSWPARFTPPVDPTHLGCVTRSDGQVAFTHPALGEYLIARLVADELAELAEARVRELRAIRPSPPDDGFLRALLSFTPLSVSGEVPRFLSQRLGLLAPGVRDELRLMLADLLRERRHPGAGASRQAGHYAGYEPLPLPEAAQDAVYSANLMLALVAIHGGPVPLRELFGADGEDAWRAMTHLWKSQLPPEQWASLVHALDVRRGDATEGAAGQDQDLTVRPGEEAPSMPGAQSDLGLLAREAAVLADGGTQRLLHAVEPLTQTFGGDVTARPDGAASDAHLLLTLAFAATEVDDPTLVTAYERAFALAHTLDSDSRLRLSVFLLRQLRGHVHRLGARLVPLVAEHVRPLGVARRARASIRRLAEEHNEHVRAIRDVLAGRW</sequence>
<keyword evidence="4" id="KW-1185">Reference proteome</keyword>
<feature type="region of interest" description="Disordered" evidence="1">
    <location>
        <begin position="812"/>
        <end position="838"/>
    </location>
</feature>
<dbReference type="EMBL" id="BAABDD010000009">
    <property type="protein sequence ID" value="GAA3744297.1"/>
    <property type="molecule type" value="Genomic_DNA"/>
</dbReference>
<dbReference type="Pfam" id="PF13191">
    <property type="entry name" value="AAA_16"/>
    <property type="match status" value="1"/>
</dbReference>
<dbReference type="SUPFAM" id="SSF52540">
    <property type="entry name" value="P-loop containing nucleoside triphosphate hydrolases"/>
    <property type="match status" value="1"/>
</dbReference>
<dbReference type="InterPro" id="IPR027417">
    <property type="entry name" value="P-loop_NTPase"/>
</dbReference>
<dbReference type="Pfam" id="PF22738">
    <property type="entry name" value="NNH7"/>
    <property type="match status" value="1"/>
</dbReference>
<dbReference type="SMART" id="SM00382">
    <property type="entry name" value="AAA"/>
    <property type="match status" value="1"/>
</dbReference>
<dbReference type="InterPro" id="IPR041664">
    <property type="entry name" value="AAA_16"/>
</dbReference>
<organism evidence="3 4">
    <name type="scientific">Salinactinospora qingdaonensis</name>
    <dbReference type="NCBI Taxonomy" id="702744"/>
    <lineage>
        <taxon>Bacteria</taxon>
        <taxon>Bacillati</taxon>
        <taxon>Actinomycetota</taxon>
        <taxon>Actinomycetes</taxon>
        <taxon>Streptosporangiales</taxon>
        <taxon>Nocardiopsidaceae</taxon>
        <taxon>Salinactinospora</taxon>
    </lineage>
</organism>
<name>A0ABP7FQ53_9ACTN</name>
<proteinExistence type="predicted"/>